<feature type="domain" description="RRXRR" evidence="1">
    <location>
        <begin position="6"/>
        <end position="179"/>
    </location>
</feature>
<evidence type="ECO:0000259" key="1">
    <source>
        <dbReference type="Pfam" id="PF14239"/>
    </source>
</evidence>
<evidence type="ECO:0000313" key="2">
    <source>
        <dbReference type="EMBL" id="MDJ1177216.1"/>
    </source>
</evidence>
<dbReference type="Pfam" id="PF14239">
    <property type="entry name" value="RRXRR"/>
    <property type="match status" value="1"/>
</dbReference>
<name>A0ABT7BFA6_9CYAN</name>
<protein>
    <submittedName>
        <fullName evidence="2">RRXRR domain-containing protein</fullName>
    </submittedName>
</protein>
<accession>A0ABT7BFA6</accession>
<proteinExistence type="predicted"/>
<gene>
    <name evidence="2" type="ORF">PMG25_24275</name>
</gene>
<comment type="caution">
    <text evidence="2">The sequence shown here is derived from an EMBL/GenBank/DDBJ whole genome shotgun (WGS) entry which is preliminary data.</text>
</comment>
<evidence type="ECO:0000313" key="3">
    <source>
        <dbReference type="Proteomes" id="UP001235849"/>
    </source>
</evidence>
<dbReference type="EMBL" id="JAQOSO010000120">
    <property type="protein sequence ID" value="MDJ1177216.1"/>
    <property type="molecule type" value="Genomic_DNA"/>
</dbReference>
<dbReference type="InterPro" id="IPR025938">
    <property type="entry name" value="RRXRR_dom"/>
</dbReference>
<organism evidence="2 3">
    <name type="scientific">Roseofilum capinflatum BLCC-M114</name>
    <dbReference type="NCBI Taxonomy" id="3022440"/>
    <lineage>
        <taxon>Bacteria</taxon>
        <taxon>Bacillati</taxon>
        <taxon>Cyanobacteriota</taxon>
        <taxon>Cyanophyceae</taxon>
        <taxon>Desertifilales</taxon>
        <taxon>Desertifilaceae</taxon>
        <taxon>Roseofilum</taxon>
        <taxon>Roseofilum capinflatum</taxon>
    </lineage>
</organism>
<reference evidence="2 3" key="1">
    <citation type="submission" date="2023-01" db="EMBL/GenBank/DDBJ databases">
        <title>Novel diversity within Roseofilum (Cyanobacteria; Desertifilaceae) from marine benthic mats with descriptions of four novel species.</title>
        <authorList>
            <person name="Wang Y."/>
            <person name="Berthold D.E."/>
            <person name="Hu J."/>
            <person name="Lefler F.W."/>
            <person name="Laughinghouse H.D. IV."/>
        </authorList>
    </citation>
    <scope>NUCLEOTIDE SEQUENCE [LARGE SCALE GENOMIC DNA]</scope>
    <source>
        <strain evidence="2 3">BLCC-M114</strain>
    </source>
</reference>
<keyword evidence="3" id="KW-1185">Reference proteome</keyword>
<sequence>MQILRIPVVDKDHKPLMPTTPARARKWIESGKAVKRWSDCGQFYVQLTVEPSGCETQDIVIGIDPGKKYSGIGVQSSKFTLYTAHLILPFQKVRDRMDNRRLMRRARRGRRINRKVAFTKRAHRQKRFENRRQGKLAPSIRANRQLELRIVSELCKIYPVIEIRYEYVKADVDLTSGRKKAKSGKGFSPVMVGQAWVLEQLAQFAPVVKIEGYKTALVRRELDLTKNKADKSKAEFNTHAVDGVAIAASHFIEYRKYHKVSEDGATWFGSVCITTAPFFVIRRPPYSRRQLHLMVPAKGGSRRKYGGSTTRHGVRKGDLVQSPKGIGYVSGDTEKQISVSDANWKRLGQIAATKVTLIRRSNGLIVA</sequence>
<dbReference type="Proteomes" id="UP001235849">
    <property type="component" value="Unassembled WGS sequence"/>
</dbReference>